<feature type="region of interest" description="Disordered" evidence="2">
    <location>
        <begin position="160"/>
        <end position="224"/>
    </location>
</feature>
<proteinExistence type="predicted"/>
<feature type="compositionally biased region" description="Acidic residues" evidence="2">
    <location>
        <begin position="193"/>
        <end position="210"/>
    </location>
</feature>
<evidence type="ECO:0000313" key="4">
    <source>
        <dbReference type="Proteomes" id="UP001202674"/>
    </source>
</evidence>
<feature type="compositionally biased region" description="Basic and acidic residues" evidence="2">
    <location>
        <begin position="214"/>
        <end position="224"/>
    </location>
</feature>
<keyword evidence="4" id="KW-1185">Reference proteome</keyword>
<evidence type="ECO:0000313" key="3">
    <source>
        <dbReference type="EMBL" id="MCL9814278.1"/>
    </source>
</evidence>
<feature type="coiled-coil region" evidence="1">
    <location>
        <begin position="80"/>
        <end position="107"/>
    </location>
</feature>
<reference evidence="3 4" key="1">
    <citation type="journal article" date="2022" name="Syst. Appl. Microbiol.">
        <title>Natronocalculus amylovorans gen. nov., sp. nov., and Natranaeroarchaeum aerophilus sp. nov., dominant culturable amylolytic natronoarchaea from hypersaline soda lakes in southwestern Siberia.</title>
        <authorList>
            <person name="Sorokin D.Y."/>
            <person name="Elcheninov A.G."/>
            <person name="Khizhniak T.V."/>
            <person name="Koenen M."/>
            <person name="Bale N.J."/>
            <person name="Damste J.S.S."/>
            <person name="Kublanov I.V."/>
        </authorList>
    </citation>
    <scope>NUCLEOTIDE SEQUENCE [LARGE SCALE GENOMIC DNA]</scope>
    <source>
        <strain evidence="3 4">AArc-St1-1</strain>
    </source>
</reference>
<sequence>MRPRRALVLAAVAALGIIAVVSLTGATAVALDEGDEAESAENASLGMQTGSFMQSSSAGAESAVSEGMFDAEYDRADDRAAVLEDRAMGLDARLTALEQQKASLEEREEDDISTEIKMSRVASQIHSIDREVNNSAARATQAGHSGAAFDDLSQGVADLRGPEVAAAAGATPGGPAPEDVGPPEDVPARNDSPGDDTEQGSDDQQNDEPPETGQSDRDVPPADP</sequence>
<protein>
    <submittedName>
        <fullName evidence="3">Uncharacterized protein</fullName>
    </submittedName>
</protein>
<comment type="caution">
    <text evidence="3">The sequence shown here is derived from an EMBL/GenBank/DDBJ whole genome shotgun (WGS) entry which is preliminary data.</text>
</comment>
<dbReference type="RefSeq" id="WP_250597203.1">
    <property type="nucleotide sequence ID" value="NZ_JAKRVY010000006.1"/>
</dbReference>
<evidence type="ECO:0000256" key="2">
    <source>
        <dbReference type="SAM" id="MobiDB-lite"/>
    </source>
</evidence>
<organism evidence="3 4">
    <name type="scientific">Natranaeroarchaeum aerophilus</name>
    <dbReference type="NCBI Taxonomy" id="2917711"/>
    <lineage>
        <taxon>Archaea</taxon>
        <taxon>Methanobacteriati</taxon>
        <taxon>Methanobacteriota</taxon>
        <taxon>Stenosarchaea group</taxon>
        <taxon>Halobacteria</taxon>
        <taxon>Halobacteriales</taxon>
        <taxon>Natronoarchaeaceae</taxon>
        <taxon>Natranaeroarchaeum</taxon>
    </lineage>
</organism>
<dbReference type="AlphaFoldDB" id="A0AAE3FSU2"/>
<gene>
    <name evidence="3" type="ORF">AArcSt11_11505</name>
</gene>
<dbReference type="EMBL" id="JAKRVY010000006">
    <property type="protein sequence ID" value="MCL9814278.1"/>
    <property type="molecule type" value="Genomic_DNA"/>
</dbReference>
<accession>A0AAE3FSU2</accession>
<name>A0AAE3FSU2_9EURY</name>
<evidence type="ECO:0000256" key="1">
    <source>
        <dbReference type="SAM" id="Coils"/>
    </source>
</evidence>
<dbReference type="Proteomes" id="UP001202674">
    <property type="component" value="Unassembled WGS sequence"/>
</dbReference>
<keyword evidence="1" id="KW-0175">Coiled coil</keyword>